<dbReference type="SUPFAM" id="SSF56112">
    <property type="entry name" value="Protein kinase-like (PK-like)"/>
    <property type="match status" value="1"/>
</dbReference>
<dbReference type="InterPro" id="IPR000719">
    <property type="entry name" value="Prot_kinase_dom"/>
</dbReference>
<accession>T1F9F7</accession>
<evidence type="ECO:0000256" key="4">
    <source>
        <dbReference type="ARBA" id="ARBA00022777"/>
    </source>
</evidence>
<proteinExistence type="predicted"/>
<name>T1F9F7_HELRO</name>
<evidence type="ECO:0000256" key="2">
    <source>
        <dbReference type="ARBA" id="ARBA00022679"/>
    </source>
</evidence>
<dbReference type="CTD" id="20205456"/>
<dbReference type="AlphaFoldDB" id="T1F9F7"/>
<dbReference type="InParanoid" id="T1F9F7"/>
<evidence type="ECO:0000259" key="6">
    <source>
        <dbReference type="PROSITE" id="PS50011"/>
    </source>
</evidence>
<keyword evidence="2" id="KW-0808">Transferase</keyword>
<dbReference type="EnsemblMetazoa" id="HelroT175617">
    <property type="protein sequence ID" value="HelroP175617"/>
    <property type="gene ID" value="HelroG175617"/>
</dbReference>
<dbReference type="Proteomes" id="UP000015101">
    <property type="component" value="Unassembled WGS sequence"/>
</dbReference>
<evidence type="ECO:0000256" key="1">
    <source>
        <dbReference type="ARBA" id="ARBA00022527"/>
    </source>
</evidence>
<keyword evidence="1" id="KW-0723">Serine/threonine-protein kinase</keyword>
<dbReference type="HOGENOM" id="CLU_1827396_0_0_1"/>
<dbReference type="PROSITE" id="PS50011">
    <property type="entry name" value="PROTEIN_KINASE_DOM"/>
    <property type="match status" value="1"/>
</dbReference>
<keyword evidence="5" id="KW-0067">ATP-binding</keyword>
<dbReference type="Gene3D" id="1.10.510.10">
    <property type="entry name" value="Transferase(Phosphotransferase) domain 1"/>
    <property type="match status" value="1"/>
</dbReference>
<dbReference type="GO" id="GO:0004674">
    <property type="term" value="F:protein serine/threonine kinase activity"/>
    <property type="evidence" value="ECO:0007669"/>
    <property type="project" value="UniProtKB-KW"/>
</dbReference>
<sequence length="141" mass="16220">MNSWVDCNCCNWRTHRYLILKYLKNGNLLKHLFKLKQFSEEATSFYAACILTVIRQMLSVNILHKSGLTRDLISTFYFIVINSYSDLHLGNLLLDDGGYPTLVDFERATKISSTTHNIRDIEIKLAYKLGQLIGEMLNGIV</sequence>
<reference evidence="7 9" key="2">
    <citation type="journal article" date="2013" name="Nature">
        <title>Insights into bilaterian evolution from three spiralian genomes.</title>
        <authorList>
            <person name="Simakov O."/>
            <person name="Marletaz F."/>
            <person name="Cho S.J."/>
            <person name="Edsinger-Gonzales E."/>
            <person name="Havlak P."/>
            <person name="Hellsten U."/>
            <person name="Kuo D.H."/>
            <person name="Larsson T."/>
            <person name="Lv J."/>
            <person name="Arendt D."/>
            <person name="Savage R."/>
            <person name="Osoegawa K."/>
            <person name="de Jong P."/>
            <person name="Grimwood J."/>
            <person name="Chapman J.A."/>
            <person name="Shapiro H."/>
            <person name="Aerts A."/>
            <person name="Otillar R.P."/>
            <person name="Terry A.Y."/>
            <person name="Boore J.L."/>
            <person name="Grigoriev I.V."/>
            <person name="Lindberg D.R."/>
            <person name="Seaver E.C."/>
            <person name="Weisblat D.A."/>
            <person name="Putnam N.H."/>
            <person name="Rokhsar D.S."/>
        </authorList>
    </citation>
    <scope>NUCLEOTIDE SEQUENCE</scope>
</reference>
<dbReference type="InterPro" id="IPR011009">
    <property type="entry name" value="Kinase-like_dom_sf"/>
</dbReference>
<gene>
    <name evidence="8" type="primary">20205456</name>
    <name evidence="7" type="ORF">HELRODRAFT_175617</name>
</gene>
<organism evidence="8 9">
    <name type="scientific">Helobdella robusta</name>
    <name type="common">Californian leech</name>
    <dbReference type="NCBI Taxonomy" id="6412"/>
    <lineage>
        <taxon>Eukaryota</taxon>
        <taxon>Metazoa</taxon>
        <taxon>Spiralia</taxon>
        <taxon>Lophotrochozoa</taxon>
        <taxon>Annelida</taxon>
        <taxon>Clitellata</taxon>
        <taxon>Hirudinea</taxon>
        <taxon>Rhynchobdellida</taxon>
        <taxon>Glossiphoniidae</taxon>
        <taxon>Helobdella</taxon>
    </lineage>
</organism>
<dbReference type="GeneID" id="20205456"/>
<protein>
    <recommendedName>
        <fullName evidence="6">Protein kinase domain-containing protein</fullName>
    </recommendedName>
</protein>
<evidence type="ECO:0000256" key="5">
    <source>
        <dbReference type="ARBA" id="ARBA00022840"/>
    </source>
</evidence>
<dbReference type="GO" id="GO:0005524">
    <property type="term" value="F:ATP binding"/>
    <property type="evidence" value="ECO:0007669"/>
    <property type="project" value="UniProtKB-KW"/>
</dbReference>
<dbReference type="STRING" id="6412.T1F9F7"/>
<keyword evidence="3" id="KW-0547">Nucleotide-binding</keyword>
<evidence type="ECO:0000313" key="7">
    <source>
        <dbReference type="EMBL" id="ESO00639.1"/>
    </source>
</evidence>
<evidence type="ECO:0000313" key="8">
    <source>
        <dbReference type="EnsemblMetazoa" id="HelroP175617"/>
    </source>
</evidence>
<dbReference type="KEGG" id="hro:HELRODRAFT_175617"/>
<dbReference type="EMBL" id="KB096900">
    <property type="protein sequence ID" value="ESO00639.1"/>
    <property type="molecule type" value="Genomic_DNA"/>
</dbReference>
<evidence type="ECO:0000256" key="3">
    <source>
        <dbReference type="ARBA" id="ARBA00022741"/>
    </source>
</evidence>
<feature type="domain" description="Protein kinase" evidence="6">
    <location>
        <begin position="1"/>
        <end position="141"/>
    </location>
</feature>
<evidence type="ECO:0000313" key="9">
    <source>
        <dbReference type="Proteomes" id="UP000015101"/>
    </source>
</evidence>
<reference evidence="9" key="1">
    <citation type="submission" date="2012-12" db="EMBL/GenBank/DDBJ databases">
        <authorList>
            <person name="Hellsten U."/>
            <person name="Grimwood J."/>
            <person name="Chapman J.A."/>
            <person name="Shapiro H."/>
            <person name="Aerts A."/>
            <person name="Otillar R.P."/>
            <person name="Terry A.Y."/>
            <person name="Boore J.L."/>
            <person name="Simakov O."/>
            <person name="Marletaz F."/>
            <person name="Cho S.-J."/>
            <person name="Edsinger-Gonzales E."/>
            <person name="Havlak P."/>
            <person name="Kuo D.-H."/>
            <person name="Larsson T."/>
            <person name="Lv J."/>
            <person name="Arendt D."/>
            <person name="Savage R."/>
            <person name="Osoegawa K."/>
            <person name="de Jong P."/>
            <person name="Lindberg D.R."/>
            <person name="Seaver E.C."/>
            <person name="Weisblat D.A."/>
            <person name="Putnam N.H."/>
            <person name="Grigoriev I.V."/>
            <person name="Rokhsar D.S."/>
        </authorList>
    </citation>
    <scope>NUCLEOTIDE SEQUENCE</scope>
</reference>
<keyword evidence="4" id="KW-0418">Kinase</keyword>
<keyword evidence="9" id="KW-1185">Reference proteome</keyword>
<reference evidence="8" key="3">
    <citation type="submission" date="2015-06" db="UniProtKB">
        <authorList>
            <consortium name="EnsemblMetazoa"/>
        </authorList>
    </citation>
    <scope>IDENTIFICATION</scope>
</reference>
<dbReference type="EMBL" id="AMQM01005376">
    <property type="status" value="NOT_ANNOTATED_CDS"/>
    <property type="molecule type" value="Genomic_DNA"/>
</dbReference>
<dbReference type="Gene3D" id="3.30.200.20">
    <property type="entry name" value="Phosphorylase Kinase, domain 1"/>
    <property type="match status" value="1"/>
</dbReference>
<dbReference type="RefSeq" id="XP_009021276.1">
    <property type="nucleotide sequence ID" value="XM_009023028.1"/>
</dbReference>
<dbReference type="PANTHER" id="PTHR24353">
    <property type="entry name" value="CYCLIC NUCLEOTIDE-DEPENDENT PROTEIN KINASE"/>
    <property type="match status" value="1"/>
</dbReference>